<sequence>MPRFPAACLTALLAVLALAGPLSSPALAADGAAEVKADVAACRPLEAPAIPLLPTGADVVSVHANAYATEPAANGAFARADTAARLVDGRDLEAQLAAYLRCDTPFMRLTHGQLARLADEIPKAAGDGRDASPVGVFLFGWSSGHDALVVRPGIDRPTDLSGATIAYPEKGRPLDLLARILSDAKAAAGGDWQPPTLLATRRASGLEGDAPAAVFMRNADVDAVFVTAPEAEVLTAGGVGTGAEGSVRGAEVLLSTRSLSRALGEVLVVRADYLKANGAQVAALVQALLDAEEEVREDVLKQLVPWDKVAAILLGSAERAAEAEALWKGVETVGLEGNKTWATASHPLSFTRLVGDTGRFLAERQMVGTVLEVTTAGWAWDDLGGDLFDTRAARISGFDTQAADAATRRMQSEGTLDDSTLLTFTINFEPNQADFPASRYAGDFRRVIDLAATYGGAVMTVEGHTDPTRYLVMKYREGQPENVLRRQRQSTLTLSLSRAQAVRRAILDFADSSGVPLDASQFVVDGRGIEDPASGLCGAPEVPACPDSFKAGDPAPPRTEEEIRANMRVVFRMVNVEAESDVLTPVVNW</sequence>
<feature type="chain" id="PRO_5011614864" evidence="2">
    <location>
        <begin position="29"/>
        <end position="589"/>
    </location>
</feature>
<feature type="signal peptide" evidence="2">
    <location>
        <begin position="1"/>
        <end position="28"/>
    </location>
</feature>
<name>A0A1G7UXW3_9PROT</name>
<dbReference type="GO" id="GO:0016020">
    <property type="term" value="C:membrane"/>
    <property type="evidence" value="ECO:0007669"/>
    <property type="project" value="UniProtKB-UniRule"/>
</dbReference>
<dbReference type="EMBL" id="FNCV01000001">
    <property type="protein sequence ID" value="SDG52445.1"/>
    <property type="molecule type" value="Genomic_DNA"/>
</dbReference>
<keyword evidence="2" id="KW-0732">Signal</keyword>
<dbReference type="PROSITE" id="PS51123">
    <property type="entry name" value="OMPA_2"/>
    <property type="match status" value="1"/>
</dbReference>
<dbReference type="Gene3D" id="3.40.190.10">
    <property type="entry name" value="Periplasmic binding protein-like II"/>
    <property type="match status" value="2"/>
</dbReference>
<keyword evidence="5" id="KW-1185">Reference proteome</keyword>
<dbReference type="AlphaFoldDB" id="A0A1G7UXW3"/>
<evidence type="ECO:0000259" key="3">
    <source>
        <dbReference type="PROSITE" id="PS51123"/>
    </source>
</evidence>
<dbReference type="SUPFAM" id="SSF53850">
    <property type="entry name" value="Periplasmic binding protein-like II"/>
    <property type="match status" value="1"/>
</dbReference>
<reference evidence="5" key="1">
    <citation type="submission" date="2016-10" db="EMBL/GenBank/DDBJ databases">
        <authorList>
            <person name="Varghese N."/>
            <person name="Submissions S."/>
        </authorList>
    </citation>
    <scope>NUCLEOTIDE SEQUENCE [LARGE SCALE GENOMIC DNA]</scope>
    <source>
        <strain evidence="5">930I</strain>
    </source>
</reference>
<evidence type="ECO:0000313" key="4">
    <source>
        <dbReference type="EMBL" id="SDG52445.1"/>
    </source>
</evidence>
<dbReference type="RefSeq" id="WP_092614767.1">
    <property type="nucleotide sequence ID" value="NZ_FNCV01000001.1"/>
</dbReference>
<dbReference type="STRING" id="83401.SAMN05421742_101472"/>
<gene>
    <name evidence="4" type="ORF">SAMN05421742_101472</name>
</gene>
<feature type="domain" description="OmpA-like" evidence="3">
    <location>
        <begin position="415"/>
        <end position="577"/>
    </location>
</feature>
<dbReference type="SUPFAM" id="SSF103088">
    <property type="entry name" value="OmpA-like"/>
    <property type="match status" value="1"/>
</dbReference>
<dbReference type="Proteomes" id="UP000217076">
    <property type="component" value="Unassembled WGS sequence"/>
</dbReference>
<organism evidence="4 5">
    <name type="scientific">Roseospirillum parvum</name>
    <dbReference type="NCBI Taxonomy" id="83401"/>
    <lineage>
        <taxon>Bacteria</taxon>
        <taxon>Pseudomonadati</taxon>
        <taxon>Pseudomonadota</taxon>
        <taxon>Alphaproteobacteria</taxon>
        <taxon>Rhodospirillales</taxon>
        <taxon>Rhodospirillaceae</taxon>
        <taxon>Roseospirillum</taxon>
    </lineage>
</organism>
<evidence type="ECO:0000256" key="2">
    <source>
        <dbReference type="SAM" id="SignalP"/>
    </source>
</evidence>
<evidence type="ECO:0000256" key="1">
    <source>
        <dbReference type="PROSITE-ProRule" id="PRU00473"/>
    </source>
</evidence>
<evidence type="ECO:0000313" key="5">
    <source>
        <dbReference type="Proteomes" id="UP000217076"/>
    </source>
</evidence>
<protein>
    <submittedName>
        <fullName evidence="4">OmpA family protein</fullName>
    </submittedName>
</protein>
<dbReference type="InterPro" id="IPR006665">
    <property type="entry name" value="OmpA-like"/>
</dbReference>
<dbReference type="Gene3D" id="3.30.1330.60">
    <property type="entry name" value="OmpA-like domain"/>
    <property type="match status" value="1"/>
</dbReference>
<dbReference type="InterPro" id="IPR036737">
    <property type="entry name" value="OmpA-like_sf"/>
</dbReference>
<proteinExistence type="predicted"/>
<accession>A0A1G7UXW3</accession>
<keyword evidence="1" id="KW-0472">Membrane</keyword>
<dbReference type="OrthoDB" id="9815602at2"/>